<feature type="compositionally biased region" description="Basic and acidic residues" evidence="4">
    <location>
        <begin position="112"/>
        <end position="126"/>
    </location>
</feature>
<proteinExistence type="predicted"/>
<dbReference type="Gene3D" id="3.30.70.330">
    <property type="match status" value="2"/>
</dbReference>
<feature type="compositionally biased region" description="Low complexity" evidence="4">
    <location>
        <begin position="67"/>
        <end position="97"/>
    </location>
</feature>
<evidence type="ECO:0000256" key="2">
    <source>
        <dbReference type="ARBA" id="ARBA00022884"/>
    </source>
</evidence>
<dbReference type="SUPFAM" id="SSF54928">
    <property type="entry name" value="RNA-binding domain, RBD"/>
    <property type="match status" value="2"/>
</dbReference>
<dbReference type="SMART" id="SM00360">
    <property type="entry name" value="RRM"/>
    <property type="match status" value="2"/>
</dbReference>
<dbReference type="GO" id="GO:0006417">
    <property type="term" value="P:regulation of translation"/>
    <property type="evidence" value="ECO:0007669"/>
    <property type="project" value="TreeGrafter"/>
</dbReference>
<comment type="caution">
    <text evidence="6">The sequence shown here is derived from an EMBL/GenBank/DDBJ whole genome shotgun (WGS) entry which is preliminary data.</text>
</comment>
<dbReference type="EMBL" id="JAKWFO010000005">
    <property type="protein sequence ID" value="KAI9635642.1"/>
    <property type="molecule type" value="Genomic_DNA"/>
</dbReference>
<protein>
    <recommendedName>
        <fullName evidence="5">RRM domain-containing protein</fullName>
    </recommendedName>
</protein>
<keyword evidence="1" id="KW-0677">Repeat</keyword>
<dbReference type="Proteomes" id="UP001164286">
    <property type="component" value="Unassembled WGS sequence"/>
</dbReference>
<organism evidence="6 7">
    <name type="scientific">Dioszegia hungarica</name>
    <dbReference type="NCBI Taxonomy" id="4972"/>
    <lineage>
        <taxon>Eukaryota</taxon>
        <taxon>Fungi</taxon>
        <taxon>Dikarya</taxon>
        <taxon>Basidiomycota</taxon>
        <taxon>Agaricomycotina</taxon>
        <taxon>Tremellomycetes</taxon>
        <taxon>Tremellales</taxon>
        <taxon>Bulleribasidiaceae</taxon>
        <taxon>Dioszegia</taxon>
    </lineage>
</organism>
<dbReference type="Pfam" id="PF00076">
    <property type="entry name" value="RRM_1"/>
    <property type="match status" value="2"/>
</dbReference>
<dbReference type="PANTHER" id="PTHR48032:SF6">
    <property type="entry name" value="RNA-BINDING (RRM_RBD_RNP MOTIFS) FAMILY PROTEIN"/>
    <property type="match status" value="1"/>
</dbReference>
<keyword evidence="2 3" id="KW-0694">RNA-binding</keyword>
<dbReference type="GO" id="GO:0003729">
    <property type="term" value="F:mRNA binding"/>
    <property type="evidence" value="ECO:0007669"/>
    <property type="project" value="TreeGrafter"/>
</dbReference>
<evidence type="ECO:0000259" key="5">
    <source>
        <dbReference type="PROSITE" id="PS50102"/>
    </source>
</evidence>
<dbReference type="PROSITE" id="PS50102">
    <property type="entry name" value="RRM"/>
    <property type="match status" value="2"/>
</dbReference>
<name>A0AA38H6Z2_9TREE</name>
<feature type="domain" description="RRM" evidence="5">
    <location>
        <begin position="208"/>
        <end position="285"/>
    </location>
</feature>
<evidence type="ECO:0000313" key="7">
    <source>
        <dbReference type="Proteomes" id="UP001164286"/>
    </source>
</evidence>
<evidence type="ECO:0000256" key="4">
    <source>
        <dbReference type="SAM" id="MobiDB-lite"/>
    </source>
</evidence>
<evidence type="ECO:0000313" key="6">
    <source>
        <dbReference type="EMBL" id="KAI9635642.1"/>
    </source>
</evidence>
<dbReference type="InterPro" id="IPR000504">
    <property type="entry name" value="RRM_dom"/>
</dbReference>
<evidence type="ECO:0000256" key="1">
    <source>
        <dbReference type="ARBA" id="ARBA00022737"/>
    </source>
</evidence>
<feature type="compositionally biased region" description="Gly residues" evidence="4">
    <location>
        <begin position="469"/>
        <end position="478"/>
    </location>
</feature>
<keyword evidence="7" id="KW-1185">Reference proteome</keyword>
<reference evidence="6" key="1">
    <citation type="journal article" date="2022" name="G3 (Bethesda)">
        <title>High quality genome of the basidiomycete yeast Dioszegia hungarica PDD-24b-2 isolated from cloud water.</title>
        <authorList>
            <person name="Jarrige D."/>
            <person name="Haridas S."/>
            <person name="Bleykasten-Grosshans C."/>
            <person name="Joly M."/>
            <person name="Nadalig T."/>
            <person name="Sancelme M."/>
            <person name="Vuilleumier S."/>
            <person name="Grigoriev I.V."/>
            <person name="Amato P."/>
            <person name="Bringel F."/>
        </authorList>
    </citation>
    <scope>NUCLEOTIDE SEQUENCE</scope>
    <source>
        <strain evidence="6">PDD-24b-2</strain>
    </source>
</reference>
<dbReference type="FunFam" id="3.30.70.330:FF:000025">
    <property type="entry name" value="RNA-binding protein Musashi homolog 2 isoform X1"/>
    <property type="match status" value="1"/>
</dbReference>
<dbReference type="InterPro" id="IPR035979">
    <property type="entry name" value="RBD_domain_sf"/>
</dbReference>
<dbReference type="GeneID" id="77728700"/>
<dbReference type="RefSeq" id="XP_052945419.1">
    <property type="nucleotide sequence ID" value="XM_053089495.1"/>
</dbReference>
<feature type="domain" description="RRM" evidence="5">
    <location>
        <begin position="125"/>
        <end position="199"/>
    </location>
</feature>
<feature type="compositionally biased region" description="Gly residues" evidence="4">
    <location>
        <begin position="98"/>
        <end position="110"/>
    </location>
</feature>
<dbReference type="InterPro" id="IPR012677">
    <property type="entry name" value="Nucleotide-bd_a/b_plait_sf"/>
</dbReference>
<sequence>MAGDKDTLNDDLYGGDLYGDLDLEELDASQLDEELEDVPDLQPLSDPGPMTAAELAASSFGQPPVKQEQQQQQFQQQSQQQQQGGQFGFGNSAQAGSSGQGQGQGFGQGGEYNDRVRSSDAPDEGKMFIGGLNWETTEEALNEYMGQYGPVEACTIMRDPNGRSRGFAFLTYKQADSVTKVLAEVHHLDGKQIDPKRAIPRAEHERTAKVFVGGLAATVTSESLRVFLTQFGPVMDATVMFDRETGRSKGFAFATFGNEESVGVAMAASGVELEGKAIEIKKAQPRGSGNLPNKFSNQGAGNMAMSMGGARGGGGMGMIGGGMGGMGMGAGMGGMGMGGMGGGFDPSAMMMMYQNMMKSSGMGGMGMGGGVDPTAMAMMYQNMMKNMTGMNAPAINPNMARGGMGAAGGMGMMGMGGMMGGMGGMGGMGNMAAGMGMGAGRSVPTAPRGPAAMRGPGAEGGTTPTSGAAGAGPAGGTGAQRYSTQGAARARPY</sequence>
<dbReference type="AlphaFoldDB" id="A0AA38H6Z2"/>
<accession>A0AA38H6Z2</accession>
<dbReference type="PANTHER" id="PTHR48032">
    <property type="entry name" value="RNA-BINDING PROTEIN MUSASHI HOMOLOG RBP6"/>
    <property type="match status" value="1"/>
</dbReference>
<gene>
    <name evidence="6" type="ORF">MKK02DRAFT_36780</name>
</gene>
<feature type="region of interest" description="Disordered" evidence="4">
    <location>
        <begin position="36"/>
        <end position="128"/>
    </location>
</feature>
<feature type="region of interest" description="Disordered" evidence="4">
    <location>
        <begin position="440"/>
        <end position="493"/>
    </location>
</feature>
<evidence type="ECO:0000256" key="3">
    <source>
        <dbReference type="PROSITE-ProRule" id="PRU00176"/>
    </source>
</evidence>